<accession>A0ABQ9JNY6</accession>
<gene>
    <name evidence="2" type="ORF">NQ317_013719</name>
</gene>
<sequence>MSSTNYYAADSDDEGEDQVFLKPSFVVIAIDVHPIMFQERNDGSMPFRDCIETCYNLADSLVLTSSHKFNQFALILAREDLPILTEFDANLLDSVKLLKVKTEMSNQQLKDEYQRKGDFDLASFFLTCKKAFHDIKSTFDKRTLIYITDDESPAQNAQQKFTALNEAKTFSGSQINFQIIPTRIDFNYNVFYNELFSLMDITPVEEICEDKDGLMKKLLSSVVIQHSQTNMRFYPFNGDPTRFINCFKVNVIRSSTLLNTRVTKDGRPVKRVTESDNIPSFSFKNKVPECDTIKFDLYEKTTLLDNRFPLGLTLLYVSKRLTDVGYVLGKPFLLRQNEEFESPLFKKFWQNCVNNERVLVCARKLQQPGKLRYVELIPEVVNGSSMFLVKNVPYSSEIVYPIESDYPEQVEDVKKKEAMKKLVDDLTFDFDFKMIPDPCYRKKQAYVKAKLLDEQMKEVTDITFNLPAMDEHLQEAVNAIKSNYVLTEEKKRKAPSSTSKAKKTK</sequence>
<feature type="domain" description="Ku70/Ku80 N-terminal alpha/beta" evidence="1">
    <location>
        <begin position="26"/>
        <end position="197"/>
    </location>
</feature>
<dbReference type="Proteomes" id="UP001162164">
    <property type="component" value="Unassembled WGS sequence"/>
</dbReference>
<comment type="caution">
    <text evidence="2">The sequence shown here is derived from an EMBL/GenBank/DDBJ whole genome shotgun (WGS) entry which is preliminary data.</text>
</comment>
<evidence type="ECO:0000259" key="1">
    <source>
        <dbReference type="Pfam" id="PF03731"/>
    </source>
</evidence>
<dbReference type="InterPro" id="IPR016194">
    <property type="entry name" value="SPOC-like_C_dom_sf"/>
</dbReference>
<dbReference type="PANTHER" id="PTHR12604">
    <property type="entry name" value="KU AUTOANTIGEN DNA HELICASE"/>
    <property type="match status" value="1"/>
</dbReference>
<dbReference type="InterPro" id="IPR005161">
    <property type="entry name" value="Ku_N"/>
</dbReference>
<proteinExistence type="predicted"/>
<evidence type="ECO:0000313" key="2">
    <source>
        <dbReference type="EMBL" id="KAJ8979971.1"/>
    </source>
</evidence>
<dbReference type="Gene3D" id="3.40.50.410">
    <property type="entry name" value="von Willebrand factor, type A domain"/>
    <property type="match status" value="1"/>
</dbReference>
<evidence type="ECO:0000313" key="3">
    <source>
        <dbReference type="Proteomes" id="UP001162164"/>
    </source>
</evidence>
<dbReference type="Pfam" id="PF03731">
    <property type="entry name" value="Ku_N"/>
    <property type="match status" value="1"/>
</dbReference>
<name>A0ABQ9JNY6_9CUCU</name>
<dbReference type="InterPro" id="IPR036465">
    <property type="entry name" value="vWFA_dom_sf"/>
</dbReference>
<dbReference type="Gene3D" id="1.10.1600.10">
    <property type="match status" value="1"/>
</dbReference>
<keyword evidence="3" id="KW-1185">Reference proteome</keyword>
<dbReference type="EMBL" id="JAPWTJ010000298">
    <property type="protein sequence ID" value="KAJ8979971.1"/>
    <property type="molecule type" value="Genomic_DNA"/>
</dbReference>
<dbReference type="SUPFAM" id="SSF100939">
    <property type="entry name" value="SPOC domain-like"/>
    <property type="match status" value="1"/>
</dbReference>
<protein>
    <recommendedName>
        <fullName evidence="1">Ku70/Ku80 N-terminal alpha/beta domain-containing protein</fullName>
    </recommendedName>
</protein>
<reference evidence="2" key="1">
    <citation type="journal article" date="2023" name="Insect Mol. Biol.">
        <title>Genome sequencing provides insights into the evolution of gene families encoding plant cell wall-degrading enzymes in longhorned beetles.</title>
        <authorList>
            <person name="Shin N.R."/>
            <person name="Okamura Y."/>
            <person name="Kirsch R."/>
            <person name="Pauchet Y."/>
        </authorList>
    </citation>
    <scope>NUCLEOTIDE SEQUENCE</scope>
    <source>
        <strain evidence="2">MMC_N1</strain>
    </source>
</reference>
<organism evidence="2 3">
    <name type="scientific">Molorchus minor</name>
    <dbReference type="NCBI Taxonomy" id="1323400"/>
    <lineage>
        <taxon>Eukaryota</taxon>
        <taxon>Metazoa</taxon>
        <taxon>Ecdysozoa</taxon>
        <taxon>Arthropoda</taxon>
        <taxon>Hexapoda</taxon>
        <taxon>Insecta</taxon>
        <taxon>Pterygota</taxon>
        <taxon>Neoptera</taxon>
        <taxon>Endopterygota</taxon>
        <taxon>Coleoptera</taxon>
        <taxon>Polyphaga</taxon>
        <taxon>Cucujiformia</taxon>
        <taxon>Chrysomeloidea</taxon>
        <taxon>Cerambycidae</taxon>
        <taxon>Lamiinae</taxon>
        <taxon>Monochamini</taxon>
        <taxon>Molorchus</taxon>
    </lineage>
</organism>
<dbReference type="SUPFAM" id="SSF53300">
    <property type="entry name" value="vWA-like"/>
    <property type="match status" value="1"/>
</dbReference>
<dbReference type="PANTHER" id="PTHR12604:SF2">
    <property type="entry name" value="X-RAY REPAIR CROSS-COMPLEMENTING PROTEIN 6"/>
    <property type="match status" value="1"/>
</dbReference>